<dbReference type="SUPFAM" id="SSF48498">
    <property type="entry name" value="Tetracyclin repressor-like, C-terminal domain"/>
    <property type="match status" value="1"/>
</dbReference>
<dbReference type="InterPro" id="IPR001647">
    <property type="entry name" value="HTH_TetR"/>
</dbReference>
<name>A0ABS7WD37_STROV</name>
<evidence type="ECO:0000256" key="2">
    <source>
        <dbReference type="ARBA" id="ARBA00023125"/>
    </source>
</evidence>
<keyword evidence="3" id="KW-0804">Transcription</keyword>
<dbReference type="InterPro" id="IPR049445">
    <property type="entry name" value="TetR_SbtR-like_C"/>
</dbReference>
<dbReference type="Proteomes" id="UP000758701">
    <property type="component" value="Unassembled WGS sequence"/>
</dbReference>
<evidence type="ECO:0000256" key="3">
    <source>
        <dbReference type="ARBA" id="ARBA00023163"/>
    </source>
</evidence>
<evidence type="ECO:0000256" key="4">
    <source>
        <dbReference type="PROSITE-ProRule" id="PRU00335"/>
    </source>
</evidence>
<dbReference type="InterPro" id="IPR050109">
    <property type="entry name" value="HTH-type_TetR-like_transc_reg"/>
</dbReference>
<organism evidence="6 7">
    <name type="scientific">Streptomyces olivaceus</name>
    <dbReference type="NCBI Taxonomy" id="47716"/>
    <lineage>
        <taxon>Bacteria</taxon>
        <taxon>Bacillati</taxon>
        <taxon>Actinomycetota</taxon>
        <taxon>Actinomycetes</taxon>
        <taxon>Kitasatosporales</taxon>
        <taxon>Streptomycetaceae</taxon>
        <taxon>Streptomyces</taxon>
    </lineage>
</organism>
<dbReference type="PROSITE" id="PS50977">
    <property type="entry name" value="HTH_TETR_2"/>
    <property type="match status" value="1"/>
</dbReference>
<dbReference type="Pfam" id="PF21597">
    <property type="entry name" value="TetR_C_43"/>
    <property type="match status" value="1"/>
</dbReference>
<dbReference type="EMBL" id="JAHSTP010000020">
    <property type="protein sequence ID" value="MBZ6155874.1"/>
    <property type="molecule type" value="Genomic_DNA"/>
</dbReference>
<feature type="domain" description="HTH tetR-type" evidence="5">
    <location>
        <begin position="22"/>
        <end position="81"/>
    </location>
</feature>
<dbReference type="PANTHER" id="PTHR30055:SF234">
    <property type="entry name" value="HTH-TYPE TRANSCRIPTIONAL REGULATOR BETI"/>
    <property type="match status" value="1"/>
</dbReference>
<dbReference type="InterPro" id="IPR036271">
    <property type="entry name" value="Tet_transcr_reg_TetR-rel_C_sf"/>
</dbReference>
<feature type="DNA-binding region" description="H-T-H motif" evidence="4">
    <location>
        <begin position="44"/>
        <end position="63"/>
    </location>
</feature>
<dbReference type="Pfam" id="PF00440">
    <property type="entry name" value="TetR_N"/>
    <property type="match status" value="1"/>
</dbReference>
<keyword evidence="2 4" id="KW-0238">DNA-binding</keyword>
<reference evidence="6 7" key="1">
    <citation type="submission" date="2021-06" db="EMBL/GenBank/DDBJ databases">
        <title>Ecological speciation of a Streptomyces species isolated from different habitats and geographic origins.</title>
        <authorList>
            <person name="Wang J."/>
        </authorList>
    </citation>
    <scope>NUCLEOTIDE SEQUENCE [LARGE SCALE GENOMIC DNA]</scope>
    <source>
        <strain evidence="6 7">FXJ8.012</strain>
    </source>
</reference>
<proteinExistence type="predicted"/>
<accession>A0ABS7WD37</accession>
<gene>
    <name evidence="6" type="ORF">KVH32_32620</name>
</gene>
<dbReference type="Gene3D" id="1.10.357.10">
    <property type="entry name" value="Tetracycline Repressor, domain 2"/>
    <property type="match status" value="1"/>
</dbReference>
<evidence type="ECO:0000256" key="1">
    <source>
        <dbReference type="ARBA" id="ARBA00023015"/>
    </source>
</evidence>
<keyword evidence="1" id="KW-0805">Transcription regulation</keyword>
<dbReference type="PRINTS" id="PR00455">
    <property type="entry name" value="HTHTETR"/>
</dbReference>
<sequence>MNLVHLKEALLPSSRPLRADARGNREALLAAAREAFLDEGSDAHVKEIARRAGVAVGTLYRHFETREALVEAVYRQEVAELCAAPAGLLTRHAPDEALHRFLLLLVEHSAVGKGMGEALESIMATDSPVFDDSRAAMARALDELLDAGVAAGTVRGGIDGKTLLRALGGICGMRAQGWEDDAVRITALLHDGLRYGASSPGRPSGRSSGGPAR</sequence>
<protein>
    <submittedName>
        <fullName evidence="6">TetR/AcrR family transcriptional regulator</fullName>
    </submittedName>
</protein>
<evidence type="ECO:0000259" key="5">
    <source>
        <dbReference type="PROSITE" id="PS50977"/>
    </source>
</evidence>
<comment type="caution">
    <text evidence="6">The sequence shown here is derived from an EMBL/GenBank/DDBJ whole genome shotgun (WGS) entry which is preliminary data.</text>
</comment>
<dbReference type="InterPro" id="IPR009057">
    <property type="entry name" value="Homeodomain-like_sf"/>
</dbReference>
<evidence type="ECO:0000313" key="7">
    <source>
        <dbReference type="Proteomes" id="UP000758701"/>
    </source>
</evidence>
<evidence type="ECO:0000313" key="6">
    <source>
        <dbReference type="EMBL" id="MBZ6155874.1"/>
    </source>
</evidence>
<dbReference type="PANTHER" id="PTHR30055">
    <property type="entry name" value="HTH-TYPE TRANSCRIPTIONAL REGULATOR RUTR"/>
    <property type="match status" value="1"/>
</dbReference>
<keyword evidence="7" id="KW-1185">Reference proteome</keyword>
<dbReference type="SUPFAM" id="SSF46689">
    <property type="entry name" value="Homeodomain-like"/>
    <property type="match status" value="1"/>
</dbReference>